<protein>
    <recommendedName>
        <fullName evidence="2">Adenylyl/Guanylyl and SMODS C-terminal sensor domain-containing protein</fullName>
    </recommendedName>
</protein>
<dbReference type="GO" id="GO:0051607">
    <property type="term" value="P:defense response to virus"/>
    <property type="evidence" value="ECO:0007669"/>
    <property type="project" value="UniProtKB-KW"/>
</dbReference>
<dbReference type="AlphaFoldDB" id="A0A2T3QP35"/>
<dbReference type="OrthoDB" id="2082416at2"/>
<dbReference type="Gene3D" id="3.30.460.10">
    <property type="entry name" value="Beta Polymerase, domain 2"/>
    <property type="match status" value="1"/>
</dbReference>
<keyword evidence="1" id="KW-0051">Antiviral defense</keyword>
<dbReference type="Pfam" id="PF18144">
    <property type="entry name" value="SMODS"/>
    <property type="match status" value="1"/>
</dbReference>
<reference evidence="3 4" key="1">
    <citation type="submission" date="2018-06" db="EMBL/GenBank/DDBJ databases">
        <authorList>
            <consortium name="Pathogen Informatics"/>
            <person name="Doyle S."/>
        </authorList>
    </citation>
    <scope>NUCLEOTIDE SEQUENCE [LARGE SCALE GENOMIC DNA]</scope>
    <source>
        <strain evidence="3 4">NCTC11647</strain>
    </source>
</reference>
<dbReference type="GO" id="GO:0016779">
    <property type="term" value="F:nucleotidyltransferase activity"/>
    <property type="evidence" value="ECO:0007669"/>
    <property type="project" value="InterPro"/>
</dbReference>
<dbReference type="InterPro" id="IPR006116">
    <property type="entry name" value="NT_2-5OAS_ClassI-CCAase"/>
</dbReference>
<dbReference type="SUPFAM" id="SSF81301">
    <property type="entry name" value="Nucleotidyltransferase"/>
    <property type="match status" value="1"/>
</dbReference>
<evidence type="ECO:0000313" key="4">
    <source>
        <dbReference type="Proteomes" id="UP000251647"/>
    </source>
</evidence>
<evidence type="ECO:0000256" key="1">
    <source>
        <dbReference type="ARBA" id="ARBA00023118"/>
    </source>
</evidence>
<name>A0A2T3QP35_PHODM</name>
<gene>
    <name evidence="3" type="ORF">NCTC11647_01451</name>
</gene>
<dbReference type="Pfam" id="PF18134">
    <property type="entry name" value="AGS_C"/>
    <property type="match status" value="1"/>
</dbReference>
<feature type="domain" description="Adenylyl/Guanylyl and SMODS C-terminal sensor" evidence="2">
    <location>
        <begin position="297"/>
        <end position="421"/>
    </location>
</feature>
<dbReference type="InterPro" id="IPR043519">
    <property type="entry name" value="NT_sf"/>
</dbReference>
<dbReference type="CDD" id="cd05400">
    <property type="entry name" value="NT_2-5OAS_ClassI-CCAase"/>
    <property type="match status" value="1"/>
</dbReference>
<organism evidence="3 4">
    <name type="scientific">Photobacterium damselae</name>
    <dbReference type="NCBI Taxonomy" id="38293"/>
    <lineage>
        <taxon>Bacteria</taxon>
        <taxon>Pseudomonadati</taxon>
        <taxon>Pseudomonadota</taxon>
        <taxon>Gammaproteobacteria</taxon>
        <taxon>Vibrionales</taxon>
        <taxon>Vibrionaceae</taxon>
        <taxon>Photobacterium</taxon>
    </lineage>
</organism>
<sequence length="421" mass="49117">MTVRRDFSLFLDNLKIKNKDSISSRYGTITKNLNEKFRGLENDKTNNSLQAGSYGRYSGIQGISDLDMLYILPPWAWNTYRKDPSKALDHAKDAIQQTYKTSKVRKDRNVVVVEMQDFTFEVVPVFEWQGVFKYPDTYNGGLWRKCNTRAELEAFRGLNTERKDNLRKLAKMVRAWKHRNDIQMSGFLIDTLCYNFFKDNTDYDKASFGSFDKMVRDFFQYLTKEPKKAYYYAFGSNSQVGVKKAFQADAEIALNNAIEAIEAREGGYEDKCNQRYKAIFGTKFPNREAKEVSAVNEQFIEELFDLDITNQIVIDCEIKSDLMTRMLSSLKFGGERIQHQRKLHFFVKQTDIGGDYEVKWKVRNRGYEADRQKNHRGDIMDDDGSKTRIETANFFGDHTVECYAIRDDRVIARHEITVPIE</sequence>
<evidence type="ECO:0000259" key="2">
    <source>
        <dbReference type="Pfam" id="PF18134"/>
    </source>
</evidence>
<dbReference type="Proteomes" id="UP000251647">
    <property type="component" value="Unassembled WGS sequence"/>
</dbReference>
<accession>A0A2T3QP35</accession>
<dbReference type="InterPro" id="IPR040511">
    <property type="entry name" value="AGS_C"/>
</dbReference>
<evidence type="ECO:0000313" key="3">
    <source>
        <dbReference type="EMBL" id="SPY28362.1"/>
    </source>
</evidence>
<dbReference type="RefSeq" id="WP_005299111.1">
    <property type="nucleotide sequence ID" value="NZ_PYOG01000002.1"/>
</dbReference>
<proteinExistence type="predicted"/>
<dbReference type="EMBL" id="UATL01000001">
    <property type="protein sequence ID" value="SPY28362.1"/>
    <property type="molecule type" value="Genomic_DNA"/>
</dbReference>